<organism evidence="2 3">
    <name type="scientific">Coptis chinensis</name>
    <dbReference type="NCBI Taxonomy" id="261450"/>
    <lineage>
        <taxon>Eukaryota</taxon>
        <taxon>Viridiplantae</taxon>
        <taxon>Streptophyta</taxon>
        <taxon>Embryophyta</taxon>
        <taxon>Tracheophyta</taxon>
        <taxon>Spermatophyta</taxon>
        <taxon>Magnoliopsida</taxon>
        <taxon>Ranunculales</taxon>
        <taxon>Ranunculaceae</taxon>
        <taxon>Coptidoideae</taxon>
        <taxon>Coptis</taxon>
    </lineage>
</organism>
<dbReference type="SUPFAM" id="SSF81901">
    <property type="entry name" value="HCP-like"/>
    <property type="match status" value="1"/>
</dbReference>
<evidence type="ECO:0000313" key="2">
    <source>
        <dbReference type="EMBL" id="KAF9599947.1"/>
    </source>
</evidence>
<reference evidence="2 3" key="1">
    <citation type="submission" date="2020-10" db="EMBL/GenBank/DDBJ databases">
        <title>The Coptis chinensis genome and diversification of protoberbering-type alkaloids.</title>
        <authorList>
            <person name="Wang B."/>
            <person name="Shu S."/>
            <person name="Song C."/>
            <person name="Liu Y."/>
        </authorList>
    </citation>
    <scope>NUCLEOTIDE SEQUENCE [LARGE SCALE GENOMIC DNA]</scope>
    <source>
        <strain evidence="2">HL-2020</strain>
        <tissue evidence="2">Leaf</tissue>
    </source>
</reference>
<gene>
    <name evidence="2" type="ORF">IFM89_001982</name>
</gene>
<dbReference type="OrthoDB" id="1926629at2759"/>
<dbReference type="AlphaFoldDB" id="A0A835LPD7"/>
<proteinExistence type="predicted"/>
<keyword evidence="3" id="KW-1185">Reference proteome</keyword>
<dbReference type="PANTHER" id="PTHR33784:SF10">
    <property type="entry name" value="F-BOX PROTEIN"/>
    <property type="match status" value="1"/>
</dbReference>
<dbReference type="InterPro" id="IPR040338">
    <property type="entry name" value="At1g67623-like"/>
</dbReference>
<dbReference type="Proteomes" id="UP000631114">
    <property type="component" value="Unassembled WGS sequence"/>
</dbReference>
<evidence type="ECO:0000313" key="3">
    <source>
        <dbReference type="Proteomes" id="UP000631114"/>
    </source>
</evidence>
<dbReference type="InterPro" id="IPR011990">
    <property type="entry name" value="TPR-like_helical_dom_sf"/>
</dbReference>
<dbReference type="Gene3D" id="1.25.40.10">
    <property type="entry name" value="Tetratricopeptide repeat domain"/>
    <property type="match status" value="1"/>
</dbReference>
<accession>A0A835LPD7</accession>
<evidence type="ECO:0000259" key="1">
    <source>
        <dbReference type="Pfam" id="PF23310"/>
    </source>
</evidence>
<dbReference type="EMBL" id="JADFTS010000006">
    <property type="protein sequence ID" value="KAF9599947.1"/>
    <property type="molecule type" value="Genomic_DNA"/>
</dbReference>
<comment type="caution">
    <text evidence="2">The sequence shown here is derived from an EMBL/GenBank/DDBJ whole genome shotgun (WGS) entry which is preliminary data.</text>
</comment>
<dbReference type="PANTHER" id="PTHR33784">
    <property type="entry name" value="OS05G0482100 PROTEIN"/>
    <property type="match status" value="1"/>
</dbReference>
<name>A0A835LPD7_9MAGN</name>
<sequence>MDTIPNDMISTIVAHVAKSSVADLFSLKQTCKMLYELGDDDFVLQQASLEKIPAVPWRLSDDAAYFLQRCQQTGNPEALFRLGMVEYFQNARLELGLAFLARAAYFGHVEACYVLGIVLICTDDHTRQEGMELLTIVEKCKKGSRCRQRIKMILRDLWLNHTFHPREPLCTDPGCSKAVHMSRRGWARDDDEEFDCEACKCDREVKLFCKGLRGN</sequence>
<protein>
    <recommendedName>
        <fullName evidence="1">At2g35280-like TPR domain-containing protein</fullName>
    </recommendedName>
</protein>
<feature type="domain" description="At2g35280-like TPR" evidence="1">
    <location>
        <begin position="51"/>
        <end position="155"/>
    </location>
</feature>
<dbReference type="InterPro" id="IPR057136">
    <property type="entry name" value="At2g35280_TPR_dom"/>
</dbReference>
<dbReference type="Pfam" id="PF23310">
    <property type="entry name" value="TPR_27"/>
    <property type="match status" value="1"/>
</dbReference>